<dbReference type="Pfam" id="PF03152">
    <property type="entry name" value="UFD1_N1"/>
    <property type="match status" value="1"/>
</dbReference>
<dbReference type="GO" id="GO:0031593">
    <property type="term" value="F:polyubiquitin modification-dependent protein binding"/>
    <property type="evidence" value="ECO:0007669"/>
    <property type="project" value="TreeGrafter"/>
</dbReference>
<dbReference type="Pfam" id="PF23580">
    <property type="entry name" value="Znf_XAF1_N"/>
    <property type="match status" value="1"/>
</dbReference>
<dbReference type="GO" id="GO:0006511">
    <property type="term" value="P:ubiquitin-dependent protein catabolic process"/>
    <property type="evidence" value="ECO:0007669"/>
    <property type="project" value="InterPro"/>
</dbReference>
<reference evidence="7 8" key="1">
    <citation type="submission" date="2023-10" db="EMBL/GenBank/DDBJ databases">
        <title>Chromosome-scale genome assembly provides insights into flower coloration mechanisms of Canna indica.</title>
        <authorList>
            <person name="Li C."/>
        </authorList>
    </citation>
    <scope>NUCLEOTIDE SEQUENCE [LARGE SCALE GENOMIC DNA]</scope>
    <source>
        <tissue evidence="7">Flower</tissue>
    </source>
</reference>
<dbReference type="AlphaFoldDB" id="A0AAQ3QR72"/>
<keyword evidence="8" id="KW-1185">Reference proteome</keyword>
<dbReference type="InterPro" id="IPR013083">
    <property type="entry name" value="Znf_RING/FYVE/PHD"/>
</dbReference>
<dbReference type="Pfam" id="PF21366">
    <property type="entry name" value="TRAFD1-XIAF1_ZnF"/>
    <property type="match status" value="1"/>
</dbReference>
<dbReference type="Proteomes" id="UP001327560">
    <property type="component" value="Chromosome 8"/>
</dbReference>
<dbReference type="EMBL" id="CP136897">
    <property type="protein sequence ID" value="WOL18418.1"/>
    <property type="molecule type" value="Genomic_DNA"/>
</dbReference>
<dbReference type="InterPro" id="IPR042299">
    <property type="entry name" value="Ufd1-like_Nn"/>
</dbReference>
<dbReference type="PANTHER" id="PTHR12555">
    <property type="entry name" value="UBIQUITIN FUSION DEGRADATON PROTEIN 1"/>
    <property type="match status" value="1"/>
</dbReference>
<protein>
    <recommendedName>
        <fullName evidence="9">Ubiquitin fusion degradation UFD1 family protein</fullName>
    </recommendedName>
</protein>
<dbReference type="GO" id="GO:0034098">
    <property type="term" value="C:VCP-NPL4-UFD1 AAA ATPase complex"/>
    <property type="evidence" value="ECO:0007669"/>
    <property type="project" value="TreeGrafter"/>
</dbReference>
<dbReference type="GO" id="GO:0036503">
    <property type="term" value="P:ERAD pathway"/>
    <property type="evidence" value="ECO:0007669"/>
    <property type="project" value="TreeGrafter"/>
</dbReference>
<organism evidence="7 8">
    <name type="scientific">Canna indica</name>
    <name type="common">Indian-shot</name>
    <dbReference type="NCBI Taxonomy" id="4628"/>
    <lineage>
        <taxon>Eukaryota</taxon>
        <taxon>Viridiplantae</taxon>
        <taxon>Streptophyta</taxon>
        <taxon>Embryophyta</taxon>
        <taxon>Tracheophyta</taxon>
        <taxon>Spermatophyta</taxon>
        <taxon>Magnoliopsida</taxon>
        <taxon>Liliopsida</taxon>
        <taxon>Zingiberales</taxon>
        <taxon>Cannaceae</taxon>
        <taxon>Canna</taxon>
    </lineage>
</organism>
<dbReference type="InterPro" id="IPR055417">
    <property type="entry name" value="UFD1_N1"/>
</dbReference>
<proteinExistence type="inferred from homology"/>
<feature type="compositionally biased region" description="Basic and acidic residues" evidence="3">
    <location>
        <begin position="1"/>
        <end position="18"/>
    </location>
</feature>
<dbReference type="Gene3D" id="3.30.40.10">
    <property type="entry name" value="Zinc/RING finger domain, C3HC4 (zinc finger)"/>
    <property type="match status" value="1"/>
</dbReference>
<name>A0AAQ3QR72_9LILI</name>
<accession>A0AAQ3QR72</accession>
<evidence type="ECO:0000313" key="8">
    <source>
        <dbReference type="Proteomes" id="UP001327560"/>
    </source>
</evidence>
<dbReference type="Gene3D" id="3.10.330.10">
    <property type="match status" value="1"/>
</dbReference>
<dbReference type="PANTHER" id="PTHR12555:SF27">
    <property type="entry name" value="UBIQUITIN FUSION DEGRADATION UFD1 FAMILY PROTEIN"/>
    <property type="match status" value="1"/>
</dbReference>
<evidence type="ECO:0000259" key="5">
    <source>
        <dbReference type="Pfam" id="PF21366"/>
    </source>
</evidence>
<feature type="compositionally biased region" description="Basic and acidic residues" evidence="3">
    <location>
        <begin position="25"/>
        <end position="42"/>
    </location>
</feature>
<evidence type="ECO:0000259" key="4">
    <source>
        <dbReference type="Pfam" id="PF03152"/>
    </source>
</evidence>
<dbReference type="InterPro" id="IPR049439">
    <property type="entry name" value="TRAFD1-XIAF1_Znf"/>
</dbReference>
<evidence type="ECO:0000259" key="6">
    <source>
        <dbReference type="Pfam" id="PF24842"/>
    </source>
</evidence>
<feature type="domain" description="Ubiquitin fusion degradation protein UFD1 N-terminal subdomain 2" evidence="6">
    <location>
        <begin position="185"/>
        <end position="260"/>
    </location>
</feature>
<evidence type="ECO:0000256" key="1">
    <source>
        <dbReference type="ARBA" id="ARBA00006043"/>
    </source>
</evidence>
<comment type="similarity">
    <text evidence="1">Belongs to the UFD1 family.</text>
</comment>
<evidence type="ECO:0000313" key="7">
    <source>
        <dbReference type="EMBL" id="WOL18418.1"/>
    </source>
</evidence>
<feature type="domain" description="Ubiquitin fusion degradation protein UFD1 N-terminal subdomain 1" evidence="4">
    <location>
        <begin position="82"/>
        <end position="184"/>
    </location>
</feature>
<evidence type="ECO:0008006" key="9">
    <source>
        <dbReference type="Google" id="ProtNLM"/>
    </source>
</evidence>
<dbReference type="Gene3D" id="2.40.40.50">
    <property type="entry name" value="Ubiquitin fusion degradation protein UFD1, N-terminal domain"/>
    <property type="match status" value="1"/>
</dbReference>
<evidence type="ECO:0000256" key="3">
    <source>
        <dbReference type="SAM" id="MobiDB-lite"/>
    </source>
</evidence>
<evidence type="ECO:0000256" key="2">
    <source>
        <dbReference type="ARBA" id="ARBA00022786"/>
    </source>
</evidence>
<dbReference type="Pfam" id="PF24842">
    <property type="entry name" value="UFD1_N2"/>
    <property type="match status" value="1"/>
</dbReference>
<dbReference type="InterPro" id="IPR004854">
    <property type="entry name" value="Ufd1-like"/>
</dbReference>
<dbReference type="InterPro" id="IPR055418">
    <property type="entry name" value="UFD1_N2"/>
</dbReference>
<gene>
    <name evidence="7" type="ORF">Cni_G27213</name>
</gene>
<dbReference type="Gene3D" id="2.60.120.380">
    <property type="match status" value="1"/>
</dbReference>
<feature type="region of interest" description="Disordered" evidence="3">
    <location>
        <begin position="1"/>
        <end position="42"/>
    </location>
</feature>
<sequence>MDFELRAAREKLEREQRERKARAKAKLEREKRAKAEAARQREAIDAAQRTKRLDAARAQLEAEQQMEESMLLGNGIIFSRTFEALPFNGFGDKIKLPPSCFQELSDQGALDKGPMYFRLSMVDATTPPDSDATNLRPHRTTHSGVLEFTAREGSVELPPHVWSNLLSGVSLEVPLVEVRYVSLPKGTYAKLQPEGMGFSDIPNHKAVLETTLRRHATLSESDVITVSYGELNYKLRVLELKPASSVSVLETDIEVDVEGPDSALESNKKQYVLTPLVMGKVERGIVEEGEFNYYKFSVEDAMANQVASGDVNIEVKIEADAGDSDTNIYVSRHPMIFPTQHRHEWSSHEMGSKVLILRPKDPSLVAGTYSIGVFGFKGVTKYQISAAFKDNVKQKIGEHSTTTSLVDAESVECRNCKHYISSCTILLHEAYCIRHNVLCQHNGCGVVLRKEEAANHVHCHKCGEAFQKGQMEKHMKVFHEPLHCPCGVILEKEQMVQHQSSTCPLRLITCRFCGDMVQAGSTAADARDRLRGLSEHESICGSRTAPCDSCGRSIMLKEMDIHVIAVHQKS</sequence>
<keyword evidence="2" id="KW-0833">Ubl conjugation pathway</keyword>
<feature type="domain" description="TRAFD1/XAF1 zinc finger" evidence="5">
    <location>
        <begin position="533"/>
        <end position="562"/>
    </location>
</feature>